<comment type="function">
    <text evidence="7">May be involved in the formation or repair of [Fe-S] clusters present in iron-sulfur proteins.</text>
</comment>
<dbReference type="SUPFAM" id="SSF50022">
    <property type="entry name" value="ISP domain"/>
    <property type="match status" value="1"/>
</dbReference>
<evidence type="ECO:0000256" key="4">
    <source>
        <dbReference type="ARBA" id="ARBA00023014"/>
    </source>
</evidence>
<keyword evidence="11" id="KW-1185">Reference proteome</keyword>
<evidence type="ECO:0000256" key="6">
    <source>
        <dbReference type="ARBA" id="ARBA00038001"/>
    </source>
</evidence>
<proteinExistence type="inferred from homology"/>
<keyword evidence="3" id="KW-0408">Iron</keyword>
<evidence type="ECO:0000313" key="10">
    <source>
        <dbReference type="EMBL" id="GAB91526.1"/>
    </source>
</evidence>
<dbReference type="GO" id="GO:0004497">
    <property type="term" value="F:monooxygenase activity"/>
    <property type="evidence" value="ECO:0007669"/>
    <property type="project" value="UniProtKB-ARBA"/>
</dbReference>
<dbReference type="InterPro" id="IPR036922">
    <property type="entry name" value="Rieske_2Fe-2S_sf"/>
</dbReference>
<dbReference type="EMBL" id="BAHC01000135">
    <property type="protein sequence ID" value="GAB91526.1"/>
    <property type="molecule type" value="Genomic_DNA"/>
</dbReference>
<protein>
    <submittedName>
        <fullName evidence="10">Putative Rieske iron-sulfur protein</fullName>
    </submittedName>
</protein>
<feature type="region of interest" description="Disordered" evidence="8">
    <location>
        <begin position="1"/>
        <end position="21"/>
    </location>
</feature>
<dbReference type="PANTHER" id="PTHR21496">
    <property type="entry name" value="FERREDOXIN-RELATED"/>
    <property type="match status" value="1"/>
</dbReference>
<evidence type="ECO:0000313" key="11">
    <source>
        <dbReference type="Proteomes" id="UP000008363"/>
    </source>
</evidence>
<dbReference type="SUPFAM" id="SSF117916">
    <property type="entry name" value="Fe-S cluster assembly (FSCA) domain-like"/>
    <property type="match status" value="1"/>
</dbReference>
<dbReference type="Proteomes" id="UP000008363">
    <property type="component" value="Unassembled WGS sequence"/>
</dbReference>
<evidence type="ECO:0000256" key="3">
    <source>
        <dbReference type="ARBA" id="ARBA00023004"/>
    </source>
</evidence>
<dbReference type="STRING" id="1108045.GORHZ_135_00760"/>
<accession>K6WCR0</accession>
<dbReference type="GO" id="GO:0016226">
    <property type="term" value="P:iron-sulfur cluster assembly"/>
    <property type="evidence" value="ECO:0007669"/>
    <property type="project" value="InterPro"/>
</dbReference>
<dbReference type="Gene3D" id="2.102.10.10">
    <property type="entry name" value="Rieske [2Fe-2S] iron-sulphur domain"/>
    <property type="match status" value="1"/>
</dbReference>
<dbReference type="PANTHER" id="PTHR21496:SF0">
    <property type="entry name" value="RIESKE DOMAIN-CONTAINING PROTEIN"/>
    <property type="match status" value="1"/>
</dbReference>
<evidence type="ECO:0000256" key="2">
    <source>
        <dbReference type="ARBA" id="ARBA00022723"/>
    </source>
</evidence>
<dbReference type="OrthoDB" id="9798220at2"/>
<evidence type="ECO:0000256" key="7">
    <source>
        <dbReference type="ARBA" id="ARBA00049958"/>
    </source>
</evidence>
<sequence length="303" mass="32406">MTTQQERPTTPAAHDKQAPGMEDLARAVDDAAAKVADLPPEHRDVAEQLRGALDNLNKAALTTIVRALRDDDRGRELLFDIVDDPVVRLALMVHGIIRPDPLTAARQAVVAVEPMIGAHGGGVEVVRVDERVAYVRLSGACDGCSMSEQTLRDTVTEAIVSAVPAIDAVELVEPEPQTPAAFIPLGDITVRASDTGWIDAAAVGEIPRGELVARTLTDPYGASEDIIVVNLEGTLTAFLNVCAHQGLPLDDALIDEREGTLTCPWHALCYDATDGECMSLPGAALEQRPVRVDGDRVWVRLHG</sequence>
<comment type="similarity">
    <text evidence="6">Belongs to the bacterial ring-hydroxylating dioxygenase ferredoxin component family.</text>
</comment>
<evidence type="ECO:0000259" key="9">
    <source>
        <dbReference type="PROSITE" id="PS51296"/>
    </source>
</evidence>
<dbReference type="CDD" id="cd03467">
    <property type="entry name" value="Rieske"/>
    <property type="match status" value="1"/>
</dbReference>
<dbReference type="eggNOG" id="COG0694">
    <property type="taxonomic scope" value="Bacteria"/>
</dbReference>
<comment type="caution">
    <text evidence="10">The sequence shown here is derived from an EMBL/GenBank/DDBJ whole genome shotgun (WGS) entry which is preliminary data.</text>
</comment>
<dbReference type="PROSITE" id="PS51296">
    <property type="entry name" value="RIESKE"/>
    <property type="match status" value="1"/>
</dbReference>
<dbReference type="RefSeq" id="WP_006335062.1">
    <property type="nucleotide sequence ID" value="NZ_BAHC01000135.1"/>
</dbReference>
<feature type="domain" description="Rieske" evidence="9">
    <location>
        <begin position="198"/>
        <end position="299"/>
    </location>
</feature>
<name>K6WCR0_9ACTN</name>
<dbReference type="InterPro" id="IPR034904">
    <property type="entry name" value="FSCA_dom_sf"/>
</dbReference>
<dbReference type="Pfam" id="PF01106">
    <property type="entry name" value="NifU"/>
    <property type="match status" value="1"/>
</dbReference>
<dbReference type="InterPro" id="IPR017941">
    <property type="entry name" value="Rieske_2Fe-2S"/>
</dbReference>
<keyword evidence="1" id="KW-0001">2Fe-2S</keyword>
<comment type="cofactor">
    <cofactor evidence="5">
        <name>[2Fe-2S] cluster</name>
        <dbReference type="ChEBI" id="CHEBI:190135"/>
    </cofactor>
</comment>
<keyword evidence="4" id="KW-0411">Iron-sulfur</keyword>
<dbReference type="InterPro" id="IPR001075">
    <property type="entry name" value="NIF_FeS_clus_asmbl_NifU_C"/>
</dbReference>
<dbReference type="Gene3D" id="3.30.300.130">
    <property type="entry name" value="Fe-S cluster assembly (FSCA)"/>
    <property type="match status" value="1"/>
</dbReference>
<organism evidence="10 11">
    <name type="scientific">Gordonia rhizosphera NBRC 16068</name>
    <dbReference type="NCBI Taxonomy" id="1108045"/>
    <lineage>
        <taxon>Bacteria</taxon>
        <taxon>Bacillati</taxon>
        <taxon>Actinomycetota</taxon>
        <taxon>Actinomycetes</taxon>
        <taxon>Mycobacteriales</taxon>
        <taxon>Gordoniaceae</taxon>
        <taxon>Gordonia</taxon>
    </lineage>
</organism>
<dbReference type="Pfam" id="PF00355">
    <property type="entry name" value="Rieske"/>
    <property type="match status" value="1"/>
</dbReference>
<dbReference type="AlphaFoldDB" id="K6WCR0"/>
<reference evidence="10 11" key="1">
    <citation type="submission" date="2012-08" db="EMBL/GenBank/DDBJ databases">
        <title>Whole genome shotgun sequence of Gordonia rhizosphera NBRC 16068.</title>
        <authorList>
            <person name="Takarada H."/>
            <person name="Isaki S."/>
            <person name="Hosoyama A."/>
            <person name="Tsuchikane K."/>
            <person name="Katsumata H."/>
            <person name="Baba S."/>
            <person name="Ohji S."/>
            <person name="Yamazaki S."/>
            <person name="Fujita N."/>
        </authorList>
    </citation>
    <scope>NUCLEOTIDE SEQUENCE [LARGE SCALE GENOMIC DNA]</scope>
    <source>
        <strain evidence="10 11">NBRC 16068</strain>
    </source>
</reference>
<dbReference type="GO" id="GO:0016705">
    <property type="term" value="F:oxidoreductase activity, acting on paired donors, with incorporation or reduction of molecular oxygen"/>
    <property type="evidence" value="ECO:0007669"/>
    <property type="project" value="UniProtKB-ARBA"/>
</dbReference>
<keyword evidence="2" id="KW-0479">Metal-binding</keyword>
<evidence type="ECO:0000256" key="8">
    <source>
        <dbReference type="SAM" id="MobiDB-lite"/>
    </source>
</evidence>
<evidence type="ECO:0000256" key="5">
    <source>
        <dbReference type="ARBA" id="ARBA00034078"/>
    </source>
</evidence>
<evidence type="ECO:0000256" key="1">
    <source>
        <dbReference type="ARBA" id="ARBA00022714"/>
    </source>
</evidence>
<dbReference type="eggNOG" id="COG2146">
    <property type="taxonomic scope" value="Bacteria"/>
</dbReference>
<dbReference type="GO" id="GO:0005506">
    <property type="term" value="F:iron ion binding"/>
    <property type="evidence" value="ECO:0007669"/>
    <property type="project" value="InterPro"/>
</dbReference>
<gene>
    <name evidence="10" type="ORF">GORHZ_135_00760</name>
</gene>
<dbReference type="GO" id="GO:0051537">
    <property type="term" value="F:2 iron, 2 sulfur cluster binding"/>
    <property type="evidence" value="ECO:0007669"/>
    <property type="project" value="UniProtKB-KW"/>
</dbReference>